<gene>
    <name evidence="1" type="ORF">QNI22_22755</name>
</gene>
<organism evidence="1 2">
    <name type="scientific">Xanthocytophaga agilis</name>
    <dbReference type="NCBI Taxonomy" id="3048010"/>
    <lineage>
        <taxon>Bacteria</taxon>
        <taxon>Pseudomonadati</taxon>
        <taxon>Bacteroidota</taxon>
        <taxon>Cytophagia</taxon>
        <taxon>Cytophagales</taxon>
        <taxon>Rhodocytophagaceae</taxon>
        <taxon>Xanthocytophaga</taxon>
    </lineage>
</organism>
<proteinExistence type="predicted"/>
<evidence type="ECO:0000313" key="1">
    <source>
        <dbReference type="EMBL" id="MDJ1503505.1"/>
    </source>
</evidence>
<keyword evidence="2" id="KW-1185">Reference proteome</keyword>
<dbReference type="AlphaFoldDB" id="A0AAE3UFQ0"/>
<protein>
    <submittedName>
        <fullName evidence="1">Uncharacterized protein</fullName>
    </submittedName>
</protein>
<name>A0AAE3UFQ0_9BACT</name>
<dbReference type="EMBL" id="JASJOU010000008">
    <property type="protein sequence ID" value="MDJ1503505.1"/>
    <property type="molecule type" value="Genomic_DNA"/>
</dbReference>
<evidence type="ECO:0000313" key="2">
    <source>
        <dbReference type="Proteomes" id="UP001232063"/>
    </source>
</evidence>
<accession>A0AAE3UFQ0</accession>
<comment type="caution">
    <text evidence="1">The sequence shown here is derived from an EMBL/GenBank/DDBJ whole genome shotgun (WGS) entry which is preliminary data.</text>
</comment>
<reference evidence="1" key="1">
    <citation type="submission" date="2023-05" db="EMBL/GenBank/DDBJ databases">
        <authorList>
            <person name="Zhang X."/>
        </authorList>
    </citation>
    <scope>NUCLEOTIDE SEQUENCE</scope>
    <source>
        <strain evidence="1">BD1B2-1</strain>
    </source>
</reference>
<sequence length="71" mass="8318">MKSYHSSKKYPGLLIKFIYNPVDDDVSIVGITAKSDTVELLEFFEDQNLFENLRLECWEYGRDEYLFSDAA</sequence>
<dbReference type="RefSeq" id="WP_314514116.1">
    <property type="nucleotide sequence ID" value="NZ_JASJOU010000008.1"/>
</dbReference>
<dbReference type="Proteomes" id="UP001232063">
    <property type="component" value="Unassembled WGS sequence"/>
</dbReference>